<keyword evidence="13" id="KW-0675">Receptor</keyword>
<keyword evidence="10 14" id="KW-0067">ATP-binding</keyword>
<dbReference type="WBParaSite" id="TTAC_0000040201-mRNA-1">
    <property type="protein sequence ID" value="TTAC_0000040201-mRNA-1"/>
    <property type="gene ID" value="TTAC_0000040201"/>
</dbReference>
<sequence>MKNRTIQCKCFPPEDCRNRSSNCASLIGCFYSVHTNALGYIIYERYGCLLNDTLSIFSCYNYPSTSVICCFSSNSSDYCNARLPTAKLQNSSILYFLFFTILWILLFILAFAYFKSNFNRHKKCFSSHSQTIFPEITDSGSGSGKPFLVNRTIARQTTLLLCIGRGRFGEVWRAVCNDETIAVKIFSSRDGASWTRETQIYTTAHLSHPNILAYYASDMISHGGCTQLWLVTAYHANGSLHDFLSTANVVTPQCGLKLARSIAAGLAFLHSEVVGFHGKPSIAHRDIKSKNILVMANNEACLADFGLALMKSPKGVGGGRVNDEARESADAPPPASPFAGTKRYMAPEILALYPLVWGGWMRERPQERQEYENQSAECDEDKLSIPGELLECRHPLLPFEIYLSADIYSLGLVLWEIWRRCMDKQYELPYYDSVPPDPNFLQMYRVVVLGESYDSPCDTLVNLPLPMQVCHLCRHILVGRVGAALENRHHRRHVNGKRPSLSLEENDSSDRVWLIRWAGVIAECWHPCYTHRLSALRVRKTLTAIEAILS</sequence>
<dbReference type="PROSITE" id="PS50011">
    <property type="entry name" value="PROTEIN_KINASE_DOM"/>
    <property type="match status" value="1"/>
</dbReference>
<dbReference type="SUPFAM" id="SSF56112">
    <property type="entry name" value="Protein kinase-like (PK-like)"/>
    <property type="match status" value="1"/>
</dbReference>
<dbReference type="AlphaFoldDB" id="A0A0R3WIH7"/>
<comment type="similarity">
    <text evidence="2">Belongs to the protein kinase superfamily. TKL Ser/Thr protein kinase family. TGFB receptor subfamily.</text>
</comment>
<dbReference type="EMBL" id="UYWX01000033">
    <property type="protein sequence ID" value="VDM16391.1"/>
    <property type="molecule type" value="Genomic_DNA"/>
</dbReference>
<evidence type="ECO:0000256" key="16">
    <source>
        <dbReference type="SAM" id="Phobius"/>
    </source>
</evidence>
<evidence type="ECO:0000256" key="6">
    <source>
        <dbReference type="ARBA" id="ARBA00022692"/>
    </source>
</evidence>
<evidence type="ECO:0000313" key="19">
    <source>
        <dbReference type="EMBL" id="VDM16391.1"/>
    </source>
</evidence>
<feature type="domain" description="Protein kinase" evidence="17">
    <location>
        <begin position="157"/>
        <end position="501"/>
    </location>
</feature>
<dbReference type="InterPro" id="IPR003605">
    <property type="entry name" value="GS_dom"/>
</dbReference>
<evidence type="ECO:0000256" key="9">
    <source>
        <dbReference type="ARBA" id="ARBA00022777"/>
    </source>
</evidence>
<dbReference type="SMART" id="SM00467">
    <property type="entry name" value="GS"/>
    <property type="match status" value="1"/>
</dbReference>
<evidence type="ECO:0000256" key="2">
    <source>
        <dbReference type="ARBA" id="ARBA00009605"/>
    </source>
</evidence>
<reference evidence="19 20" key="2">
    <citation type="submission" date="2018-11" db="EMBL/GenBank/DDBJ databases">
        <authorList>
            <consortium name="Pathogen Informatics"/>
        </authorList>
    </citation>
    <scope>NUCLEOTIDE SEQUENCE [LARGE SCALE GENOMIC DNA]</scope>
</reference>
<evidence type="ECO:0000256" key="3">
    <source>
        <dbReference type="ARBA" id="ARBA00012401"/>
    </source>
</evidence>
<dbReference type="PROSITE" id="PS00107">
    <property type="entry name" value="PROTEIN_KINASE_ATP"/>
    <property type="match status" value="1"/>
</dbReference>
<proteinExistence type="inferred from homology"/>
<dbReference type="Gene3D" id="1.10.510.10">
    <property type="entry name" value="Transferase(Phosphotransferase) domain 1"/>
    <property type="match status" value="1"/>
</dbReference>
<feature type="domain" description="GS" evidence="18">
    <location>
        <begin position="127"/>
        <end position="156"/>
    </location>
</feature>
<evidence type="ECO:0000259" key="17">
    <source>
        <dbReference type="PROSITE" id="PS50011"/>
    </source>
</evidence>
<dbReference type="InterPro" id="IPR000333">
    <property type="entry name" value="TGFB_receptor"/>
</dbReference>
<keyword evidence="12 16" id="KW-0472">Membrane</keyword>
<keyword evidence="7" id="KW-0732">Signal</keyword>
<keyword evidence="5" id="KW-0808">Transferase</keyword>
<evidence type="ECO:0000256" key="1">
    <source>
        <dbReference type="ARBA" id="ARBA00004479"/>
    </source>
</evidence>
<reference evidence="21" key="1">
    <citation type="submission" date="2017-02" db="UniProtKB">
        <authorList>
            <consortium name="WormBaseParasite"/>
        </authorList>
    </citation>
    <scope>IDENTIFICATION</scope>
</reference>
<dbReference type="Proteomes" id="UP000274429">
    <property type="component" value="Unassembled WGS sequence"/>
</dbReference>
<feature type="transmembrane region" description="Helical" evidence="16">
    <location>
        <begin position="92"/>
        <end position="114"/>
    </location>
</feature>
<evidence type="ECO:0000256" key="4">
    <source>
        <dbReference type="ARBA" id="ARBA00022527"/>
    </source>
</evidence>
<accession>A0A0R3WIH7</accession>
<evidence type="ECO:0000256" key="15">
    <source>
        <dbReference type="SAM" id="MobiDB-lite"/>
    </source>
</evidence>
<evidence type="ECO:0000259" key="18">
    <source>
        <dbReference type="PROSITE" id="PS51256"/>
    </source>
</evidence>
<keyword evidence="8 14" id="KW-0547">Nucleotide-binding</keyword>
<dbReference type="PROSITE" id="PS00108">
    <property type="entry name" value="PROTEIN_KINASE_ST"/>
    <property type="match status" value="1"/>
</dbReference>
<feature type="region of interest" description="Disordered" evidence="15">
    <location>
        <begin position="318"/>
        <end position="338"/>
    </location>
</feature>
<evidence type="ECO:0000256" key="5">
    <source>
        <dbReference type="ARBA" id="ARBA00022679"/>
    </source>
</evidence>
<dbReference type="STRING" id="6205.A0A0R3WIH7"/>
<organism evidence="21">
    <name type="scientific">Hydatigena taeniaeformis</name>
    <name type="common">Feline tapeworm</name>
    <name type="synonym">Taenia taeniaeformis</name>
    <dbReference type="NCBI Taxonomy" id="6205"/>
    <lineage>
        <taxon>Eukaryota</taxon>
        <taxon>Metazoa</taxon>
        <taxon>Spiralia</taxon>
        <taxon>Lophotrochozoa</taxon>
        <taxon>Platyhelminthes</taxon>
        <taxon>Cestoda</taxon>
        <taxon>Eucestoda</taxon>
        <taxon>Cyclophyllidea</taxon>
        <taxon>Taeniidae</taxon>
        <taxon>Hydatigera</taxon>
    </lineage>
</organism>
<name>A0A0R3WIH7_HYDTA</name>
<evidence type="ECO:0000256" key="10">
    <source>
        <dbReference type="ARBA" id="ARBA00022840"/>
    </source>
</evidence>
<dbReference type="InterPro" id="IPR008271">
    <property type="entry name" value="Ser/Thr_kinase_AS"/>
</dbReference>
<dbReference type="Gene3D" id="3.30.200.20">
    <property type="entry name" value="Phosphorylase Kinase, domain 1"/>
    <property type="match status" value="1"/>
</dbReference>
<dbReference type="Pfam" id="PF00069">
    <property type="entry name" value="Pkinase"/>
    <property type="match status" value="1"/>
</dbReference>
<evidence type="ECO:0000256" key="7">
    <source>
        <dbReference type="ARBA" id="ARBA00022729"/>
    </source>
</evidence>
<protein>
    <recommendedName>
        <fullName evidence="3">receptor protein serine/threonine kinase</fullName>
        <ecNumber evidence="3">2.7.11.30</ecNumber>
    </recommendedName>
</protein>
<dbReference type="GO" id="GO:0071363">
    <property type="term" value="P:cellular response to growth factor stimulus"/>
    <property type="evidence" value="ECO:0007669"/>
    <property type="project" value="TreeGrafter"/>
</dbReference>
<dbReference type="GO" id="GO:0005524">
    <property type="term" value="F:ATP binding"/>
    <property type="evidence" value="ECO:0007669"/>
    <property type="project" value="UniProtKB-UniRule"/>
</dbReference>
<evidence type="ECO:0000313" key="20">
    <source>
        <dbReference type="Proteomes" id="UP000274429"/>
    </source>
</evidence>
<dbReference type="PANTHER" id="PTHR23255">
    <property type="entry name" value="TRANSFORMING GROWTH FACTOR-BETA RECEPTOR TYPE I AND II"/>
    <property type="match status" value="1"/>
</dbReference>
<dbReference type="GO" id="GO:0005886">
    <property type="term" value="C:plasma membrane"/>
    <property type="evidence" value="ECO:0007669"/>
    <property type="project" value="TreeGrafter"/>
</dbReference>
<evidence type="ECO:0000256" key="14">
    <source>
        <dbReference type="PROSITE-ProRule" id="PRU10141"/>
    </source>
</evidence>
<dbReference type="Gene3D" id="2.10.60.10">
    <property type="entry name" value="CD59"/>
    <property type="match status" value="1"/>
</dbReference>
<gene>
    <name evidence="19" type="ORF">TTAC_LOCUS403</name>
</gene>
<comment type="subcellular location">
    <subcellularLocation>
        <location evidence="1">Membrane</location>
        <topology evidence="1">Single-pass type I membrane protein</topology>
    </subcellularLocation>
</comment>
<dbReference type="PROSITE" id="PS51256">
    <property type="entry name" value="GS"/>
    <property type="match status" value="1"/>
</dbReference>
<dbReference type="GO" id="GO:0004675">
    <property type="term" value="F:transmembrane receptor protein serine/threonine kinase activity"/>
    <property type="evidence" value="ECO:0007669"/>
    <property type="project" value="UniProtKB-EC"/>
</dbReference>
<feature type="binding site" evidence="14">
    <location>
        <position position="184"/>
    </location>
    <ligand>
        <name>ATP</name>
        <dbReference type="ChEBI" id="CHEBI:30616"/>
    </ligand>
</feature>
<dbReference type="InterPro" id="IPR000719">
    <property type="entry name" value="Prot_kinase_dom"/>
</dbReference>
<dbReference type="OrthoDB" id="69842at2759"/>
<dbReference type="PANTHER" id="PTHR23255:SF72">
    <property type="entry name" value="RECEPTOR PROTEIN SERINE_THREONINE KINASE"/>
    <property type="match status" value="1"/>
</dbReference>
<evidence type="ECO:0000256" key="11">
    <source>
        <dbReference type="ARBA" id="ARBA00022989"/>
    </source>
</evidence>
<keyword evidence="11 16" id="KW-1133">Transmembrane helix</keyword>
<evidence type="ECO:0000256" key="8">
    <source>
        <dbReference type="ARBA" id="ARBA00022741"/>
    </source>
</evidence>
<dbReference type="Pfam" id="PF08515">
    <property type="entry name" value="TGF_beta_GS"/>
    <property type="match status" value="1"/>
</dbReference>
<keyword evidence="6 16" id="KW-0812">Transmembrane</keyword>
<dbReference type="InterPro" id="IPR011009">
    <property type="entry name" value="Kinase-like_dom_sf"/>
</dbReference>
<evidence type="ECO:0000256" key="13">
    <source>
        <dbReference type="ARBA" id="ARBA00023170"/>
    </source>
</evidence>
<keyword evidence="20" id="KW-1185">Reference proteome</keyword>
<evidence type="ECO:0000313" key="21">
    <source>
        <dbReference type="WBParaSite" id="TTAC_0000040201-mRNA-1"/>
    </source>
</evidence>
<keyword evidence="4" id="KW-0723">Serine/threonine-protein kinase</keyword>
<dbReference type="EC" id="2.7.11.30" evidence="3"/>
<evidence type="ECO:0000256" key="12">
    <source>
        <dbReference type="ARBA" id="ARBA00023136"/>
    </source>
</evidence>
<dbReference type="GO" id="GO:0043235">
    <property type="term" value="C:receptor complex"/>
    <property type="evidence" value="ECO:0007669"/>
    <property type="project" value="TreeGrafter"/>
</dbReference>
<dbReference type="SMART" id="SM00220">
    <property type="entry name" value="S_TKc"/>
    <property type="match status" value="1"/>
</dbReference>
<dbReference type="InterPro" id="IPR017441">
    <property type="entry name" value="Protein_kinase_ATP_BS"/>
</dbReference>
<keyword evidence="9" id="KW-0418">Kinase</keyword>
<dbReference type="InterPro" id="IPR045860">
    <property type="entry name" value="Snake_toxin-like_sf"/>
</dbReference>